<evidence type="ECO:0000256" key="6">
    <source>
        <dbReference type="PROSITE-ProRule" id="PRU10141"/>
    </source>
</evidence>
<dbReference type="Gene3D" id="1.10.510.10">
    <property type="entry name" value="Transferase(Phosphotransferase) domain 1"/>
    <property type="match status" value="1"/>
</dbReference>
<evidence type="ECO:0000313" key="10">
    <source>
        <dbReference type="EMBL" id="CAF3780314.1"/>
    </source>
</evidence>
<dbReference type="PROSITE" id="PS50011">
    <property type="entry name" value="PROTEIN_KINASE_DOM"/>
    <property type="match status" value="1"/>
</dbReference>
<reference evidence="9" key="1">
    <citation type="submission" date="2021-02" db="EMBL/GenBank/DDBJ databases">
        <authorList>
            <person name="Nowell W R."/>
        </authorList>
    </citation>
    <scope>NUCLEOTIDE SEQUENCE</scope>
</reference>
<feature type="region of interest" description="Disordered" evidence="7">
    <location>
        <begin position="65"/>
        <end position="136"/>
    </location>
</feature>
<evidence type="ECO:0000256" key="3">
    <source>
        <dbReference type="ARBA" id="ARBA00022777"/>
    </source>
</evidence>
<dbReference type="AlphaFoldDB" id="A0A814HSW9"/>
<dbReference type="Pfam" id="PF00069">
    <property type="entry name" value="Pkinase"/>
    <property type="match status" value="1"/>
</dbReference>
<evidence type="ECO:0000256" key="2">
    <source>
        <dbReference type="ARBA" id="ARBA00022741"/>
    </source>
</evidence>
<dbReference type="GO" id="GO:0004713">
    <property type="term" value="F:protein tyrosine kinase activity"/>
    <property type="evidence" value="ECO:0007669"/>
    <property type="project" value="TreeGrafter"/>
</dbReference>
<keyword evidence="4 6" id="KW-0067">ATP-binding</keyword>
<evidence type="ECO:0000256" key="4">
    <source>
        <dbReference type="ARBA" id="ARBA00022840"/>
    </source>
</evidence>
<dbReference type="EMBL" id="CAJOBD010001262">
    <property type="protein sequence ID" value="CAF3780314.1"/>
    <property type="molecule type" value="Genomic_DNA"/>
</dbReference>
<dbReference type="SUPFAM" id="SSF56112">
    <property type="entry name" value="Protein kinase-like (PK-like)"/>
    <property type="match status" value="1"/>
</dbReference>
<dbReference type="Gene3D" id="3.30.200.20">
    <property type="entry name" value="Phosphorylase Kinase, domain 1"/>
    <property type="match status" value="1"/>
</dbReference>
<dbReference type="EMBL" id="CAJNOT010000536">
    <property type="protein sequence ID" value="CAF1014248.1"/>
    <property type="molecule type" value="Genomic_DNA"/>
</dbReference>
<dbReference type="PROSITE" id="PS00107">
    <property type="entry name" value="PROTEIN_KINASE_ATP"/>
    <property type="match status" value="1"/>
</dbReference>
<evidence type="ECO:0000256" key="5">
    <source>
        <dbReference type="ARBA" id="ARBA00037982"/>
    </source>
</evidence>
<organism evidence="9 11">
    <name type="scientific">Rotaria sordida</name>
    <dbReference type="NCBI Taxonomy" id="392033"/>
    <lineage>
        <taxon>Eukaryota</taxon>
        <taxon>Metazoa</taxon>
        <taxon>Spiralia</taxon>
        <taxon>Gnathifera</taxon>
        <taxon>Rotifera</taxon>
        <taxon>Eurotatoria</taxon>
        <taxon>Bdelloidea</taxon>
        <taxon>Philodinida</taxon>
        <taxon>Philodinidae</taxon>
        <taxon>Rotaria</taxon>
    </lineage>
</organism>
<dbReference type="InterPro" id="IPR017441">
    <property type="entry name" value="Protein_kinase_ATP_BS"/>
</dbReference>
<feature type="compositionally biased region" description="Polar residues" evidence="7">
    <location>
        <begin position="65"/>
        <end position="74"/>
    </location>
</feature>
<comment type="caution">
    <text evidence="9">The sequence shown here is derived from an EMBL/GenBank/DDBJ whole genome shotgun (WGS) entry which is preliminary data.</text>
</comment>
<dbReference type="GO" id="GO:0005634">
    <property type="term" value="C:nucleus"/>
    <property type="evidence" value="ECO:0007669"/>
    <property type="project" value="TreeGrafter"/>
</dbReference>
<evidence type="ECO:0000313" key="11">
    <source>
        <dbReference type="Proteomes" id="UP000663864"/>
    </source>
</evidence>
<evidence type="ECO:0000256" key="7">
    <source>
        <dbReference type="SAM" id="MobiDB-lite"/>
    </source>
</evidence>
<evidence type="ECO:0000256" key="1">
    <source>
        <dbReference type="ARBA" id="ARBA00022679"/>
    </source>
</evidence>
<feature type="compositionally biased region" description="Pro residues" evidence="7">
    <location>
        <begin position="1"/>
        <end position="10"/>
    </location>
</feature>
<dbReference type="SMART" id="SM00220">
    <property type="entry name" value="S_TKc"/>
    <property type="match status" value="1"/>
</dbReference>
<gene>
    <name evidence="10" type="ORF">JBS370_LOCUS14191</name>
    <name evidence="9" type="ORF">ZHD862_LOCUS13195</name>
</gene>
<dbReference type="PANTHER" id="PTHR11042">
    <property type="entry name" value="EUKARYOTIC TRANSLATION INITIATION FACTOR 2-ALPHA KINASE EIF2-ALPHA KINASE -RELATED"/>
    <property type="match status" value="1"/>
</dbReference>
<evidence type="ECO:0000313" key="9">
    <source>
        <dbReference type="EMBL" id="CAF1014248.1"/>
    </source>
</evidence>
<dbReference type="PROSITE" id="PS00108">
    <property type="entry name" value="PROTEIN_KINASE_ST"/>
    <property type="match status" value="1"/>
</dbReference>
<keyword evidence="3" id="KW-0418">Kinase</keyword>
<comment type="similarity">
    <text evidence="5">Belongs to the protein kinase superfamily. Ser/Thr protein kinase family. GCN2 subfamily.</text>
</comment>
<dbReference type="InterPro" id="IPR000719">
    <property type="entry name" value="Prot_kinase_dom"/>
</dbReference>
<feature type="binding site" evidence="6">
    <location>
        <position position="208"/>
    </location>
    <ligand>
        <name>ATP</name>
        <dbReference type="ChEBI" id="CHEBI:30616"/>
    </ligand>
</feature>
<dbReference type="GO" id="GO:0005524">
    <property type="term" value="F:ATP binding"/>
    <property type="evidence" value="ECO:0007669"/>
    <property type="project" value="UniProtKB-UniRule"/>
</dbReference>
<dbReference type="Proteomes" id="UP000663836">
    <property type="component" value="Unassembled WGS sequence"/>
</dbReference>
<feature type="compositionally biased region" description="Low complexity" evidence="7">
    <location>
        <begin position="104"/>
        <end position="113"/>
    </location>
</feature>
<dbReference type="GO" id="GO:0005737">
    <property type="term" value="C:cytoplasm"/>
    <property type="evidence" value="ECO:0007669"/>
    <property type="project" value="TreeGrafter"/>
</dbReference>
<feature type="compositionally biased region" description="Polar residues" evidence="7">
    <location>
        <begin position="120"/>
        <end position="130"/>
    </location>
</feature>
<keyword evidence="2 6" id="KW-0547">Nucleotide-binding</keyword>
<proteinExistence type="inferred from homology"/>
<dbReference type="InterPro" id="IPR011009">
    <property type="entry name" value="Kinase-like_dom_sf"/>
</dbReference>
<dbReference type="InterPro" id="IPR050339">
    <property type="entry name" value="CC_SR_Kinase"/>
</dbReference>
<evidence type="ECO:0000259" key="8">
    <source>
        <dbReference type="PROSITE" id="PS50011"/>
    </source>
</evidence>
<accession>A0A814HSW9</accession>
<feature type="region of interest" description="Disordered" evidence="7">
    <location>
        <begin position="1"/>
        <end position="26"/>
    </location>
</feature>
<dbReference type="Proteomes" id="UP000663864">
    <property type="component" value="Unassembled WGS sequence"/>
</dbReference>
<keyword evidence="1" id="KW-0808">Transferase</keyword>
<sequence length="569" mass="66441">MPSYPSPIPAPIFDSDESDVASQQSNDSSNYLSLQFNQYTRLSFSPQLNFDDNQDNFIYNNSIESTPTKITNSTNRKRKRTNDKFEYQTPNQSPYTRRKNLDYTQQITIQTPKIQRRSRNNQNQSPYINKSSSSSSSLTFTDLININPFKTKHHYQTRLVKKTQLLLKNFFIQRYEQEFHYELCLGSGEFSYVYLCKNRLDGLNYAIKISKNSLIGTSYEQQAWREICAYAYLSSHENLIRYYSGWIENDGKFFLQLEYCNGGSLDELIEKNRYDNKYLNEDILKNILHQICDVLTFMHKNDLAHLDIKPSNIMLCYYKNHEILYKLTDLGHVSQISLNYIDNDGDCRYLPLEILQKSSKINNLYLDKCDIYSLGLTLYVCGTNYIMPKQDNEWEEIRLNISKYLYTIKQCSKQFNQLIFERMCNIDPKQRPSAYELLIDPLVNPTIPTSRECLRHSLKQEREKNLLLNRKLLDQYILTNTSDLQTLPVYNDINNSDIQLQQNFHSPIPQYTLTPNNNSRLLLINTPGCSTNINQSIASPISCSTLTIKQQQSKSTSSSPLRQCYSSVI</sequence>
<dbReference type="PANTHER" id="PTHR11042:SF185">
    <property type="entry name" value="WEE1-LIKE PROTEIN KINASE"/>
    <property type="match status" value="1"/>
</dbReference>
<name>A0A814HSW9_9BILA</name>
<dbReference type="InterPro" id="IPR008271">
    <property type="entry name" value="Ser/Thr_kinase_AS"/>
</dbReference>
<feature type="domain" description="Protein kinase" evidence="8">
    <location>
        <begin position="179"/>
        <end position="443"/>
    </location>
</feature>
<protein>
    <recommendedName>
        <fullName evidence="8">Protein kinase domain-containing protein</fullName>
    </recommendedName>
</protein>